<evidence type="ECO:0000256" key="1">
    <source>
        <dbReference type="SAM" id="Coils"/>
    </source>
</evidence>
<accession>A0A2M7K5M8</accession>
<accession>A0A2M8CBN2</accession>
<evidence type="ECO:0000313" key="8">
    <source>
        <dbReference type="Proteomes" id="UP000228560"/>
    </source>
</evidence>
<dbReference type="PANTHER" id="PTHR31005:SF8">
    <property type="entry name" value="DUF4139 DOMAIN-CONTAINING PROTEIN"/>
    <property type="match status" value="1"/>
</dbReference>
<evidence type="ECO:0000259" key="2">
    <source>
        <dbReference type="Pfam" id="PF13598"/>
    </source>
</evidence>
<accession>A0A1J5G7P4</accession>
<feature type="coiled-coil region" evidence="1">
    <location>
        <begin position="177"/>
        <end position="204"/>
    </location>
</feature>
<dbReference type="EMBL" id="PFIP01000155">
    <property type="protein sequence ID" value="PIX33448.1"/>
    <property type="molecule type" value="Genomic_DNA"/>
</dbReference>
<evidence type="ECO:0000259" key="3">
    <source>
        <dbReference type="Pfam" id="PF13600"/>
    </source>
</evidence>
<evidence type="ECO:0000313" key="9">
    <source>
        <dbReference type="Proteomes" id="UP000231493"/>
    </source>
</evidence>
<proteinExistence type="predicted"/>
<reference evidence="8 9" key="3">
    <citation type="submission" date="2017-09" db="EMBL/GenBank/DDBJ databases">
        <title>Depth-based differentiation of microbial function through sediment-hosted aquifers and enrichment of novel symbionts in the deep terrestrial subsurface.</title>
        <authorList>
            <person name="Probst A.J."/>
            <person name="Ladd B."/>
            <person name="Jarett J.K."/>
            <person name="Geller-Mcgrath D.E."/>
            <person name="Sieber C.M."/>
            <person name="Emerson J.B."/>
            <person name="Anantharaman K."/>
            <person name="Thomas B.C."/>
            <person name="Malmstrom R."/>
            <person name="Stieglmeier M."/>
            <person name="Klingl A."/>
            <person name="Woyke T."/>
            <person name="Ryan C.M."/>
            <person name="Banfield J.F."/>
        </authorList>
    </citation>
    <scope>NUCLEOTIDE SEQUENCE [LARGE SCALE GENOMIC DNA]</scope>
    <source>
        <strain evidence="6">CG_4_9_14_3_um_filter_33_16</strain>
    </source>
</reference>
<sequence length="553" mass="62549">MNKIIKIIIFLGLIWLVGINIYAAEVEVESEISEICVYTDSALINRVAHLELATGSYKAVFSNIIPEVDENSLRVSAEGSAVIKLFGAQVKKEYLEEVPSERIKQLEEEIQRLEDEIAGMQNLKAVLTEKKNFLNSITLFSNEQIPQDLVTKMPPISDLENILNFLDLGLKENYAQALDCELQIRDLKNKMETLQNELSQISGVQEKIKRSIIVELEVLKEGSADLKVSYLVKGASWNPIYDARANFETSEVELVSYGVIKQATGEDWLEVDCSLSTAKPRVGGSMPYVAPWFLRPYQPEVRKDKMSVASAPAYQTEAFKKEAGALEEKVEGEIEFATAEEKGIAVVYTLPAKIAVKSDNSEHKFPISSQILSAVFEYSSYPRVSPFAYLGSRVTNSKGLQLLAGRVNIFLEGDFVGFSSMGNIAPSEEFDLYLGIDENVKVKRECLEKKVDETLIAGIPSRTKRTTYKYKLTVENYKSKKIKVKLYEALPISEDDRIKIKINEISLEPGIKDWEDRKGIWLWELELEPQQKQEIFYTFTVEHPRDMIVEGLY</sequence>
<dbReference type="NCBIfam" id="TIGR02231">
    <property type="entry name" value="mucoidy inhibitor MuiA family protein"/>
    <property type="match status" value="1"/>
</dbReference>
<reference evidence="4 7" key="1">
    <citation type="journal article" date="2016" name="Environ. Microbiol.">
        <title>Genomic resolution of a cold subsurface aquifer community provides metabolic insights for novel microbes adapted to high CO concentrations.</title>
        <authorList>
            <person name="Probst A.J."/>
            <person name="Castelle C.J."/>
            <person name="Singh A."/>
            <person name="Brown C.T."/>
            <person name="Anantharaman K."/>
            <person name="Sharon I."/>
            <person name="Hug L.A."/>
            <person name="Burstein D."/>
            <person name="Emerson J.B."/>
            <person name="Thomas B.C."/>
            <person name="Banfield J.F."/>
        </authorList>
    </citation>
    <scope>NUCLEOTIDE SEQUENCE [LARGE SCALE GENOMIC DNA]</scope>
    <source>
        <strain evidence="4">CG2_30_33_13</strain>
    </source>
</reference>
<protein>
    <recommendedName>
        <fullName evidence="10">DUF4139 domain-containing protein</fullName>
    </recommendedName>
</protein>
<dbReference type="STRING" id="1805029.AUK42_06370"/>
<dbReference type="Pfam" id="PF13598">
    <property type="entry name" value="DUF4139"/>
    <property type="match status" value="1"/>
</dbReference>
<dbReference type="EMBL" id="MNYY01000124">
    <property type="protein sequence ID" value="OIP68332.1"/>
    <property type="molecule type" value="Genomic_DNA"/>
</dbReference>
<feature type="domain" description="DUF4139" evidence="2">
    <location>
        <begin position="226"/>
        <end position="545"/>
    </location>
</feature>
<dbReference type="Gene3D" id="2.60.40.2960">
    <property type="match status" value="1"/>
</dbReference>
<keyword evidence="1" id="KW-0175">Coiled coil</keyword>
<evidence type="ECO:0000313" key="5">
    <source>
        <dbReference type="EMBL" id="PIX33448.1"/>
    </source>
</evidence>
<evidence type="ECO:0000313" key="7">
    <source>
        <dbReference type="Proteomes" id="UP000182763"/>
    </source>
</evidence>
<dbReference type="AlphaFoldDB" id="A0A1J5G7P4"/>
<dbReference type="Pfam" id="PF13600">
    <property type="entry name" value="DUF4140"/>
    <property type="match status" value="1"/>
</dbReference>
<evidence type="ECO:0000313" key="6">
    <source>
        <dbReference type="EMBL" id="PJB56470.1"/>
    </source>
</evidence>
<evidence type="ECO:0000313" key="4">
    <source>
        <dbReference type="EMBL" id="OIP68332.1"/>
    </source>
</evidence>
<feature type="coiled-coil region" evidence="1">
    <location>
        <begin position="96"/>
        <end position="130"/>
    </location>
</feature>
<dbReference type="InterPro" id="IPR025554">
    <property type="entry name" value="DUF4140"/>
</dbReference>
<reference evidence="5" key="2">
    <citation type="submission" date="2017-09" db="EMBL/GenBank/DDBJ databases">
        <title>Depth-based differentiation of microbial function through sediment-hosted aquifers and enrichment of novel symbionts in the deep terrestrial subsurface.</title>
        <authorList>
            <person name="Probst A.J."/>
            <person name="Ladd B."/>
            <person name="Jarett J.K."/>
            <person name="Geller-Mcgrath D.E."/>
            <person name="Sieber C.M.K."/>
            <person name="Emerson J.B."/>
            <person name="Anantharaman K."/>
            <person name="Thomas B.C."/>
            <person name="Malmstrom R."/>
            <person name="Stieglmeier M."/>
            <person name="Klingl A."/>
            <person name="Woyke T."/>
            <person name="Ryan C.M."/>
            <person name="Banfield J.F."/>
        </authorList>
    </citation>
    <scope>NUCLEOTIDE SEQUENCE</scope>
    <source>
        <strain evidence="5">CG_4_8_14_3_um_filter_34_18</strain>
    </source>
</reference>
<dbReference type="Proteomes" id="UP000231493">
    <property type="component" value="Unassembled WGS sequence"/>
</dbReference>
<dbReference type="InterPro" id="IPR011935">
    <property type="entry name" value="CHP02231"/>
</dbReference>
<name>A0A1J5G7P4_9BACT</name>
<dbReference type="Proteomes" id="UP000182763">
    <property type="component" value="Unassembled WGS sequence"/>
</dbReference>
<gene>
    <name evidence="4" type="ORF">AUK42_06370</name>
    <name evidence="6" type="ORF">CO097_04990</name>
    <name evidence="5" type="ORF">COZ58_07555</name>
</gene>
<feature type="domain" description="DUF4140" evidence="3">
    <location>
        <begin position="36"/>
        <end position="134"/>
    </location>
</feature>
<dbReference type="Proteomes" id="UP000228560">
    <property type="component" value="Unassembled WGS sequence"/>
</dbReference>
<comment type="caution">
    <text evidence="4">The sequence shown here is derived from an EMBL/GenBank/DDBJ whole genome shotgun (WGS) entry which is preliminary data.</text>
</comment>
<dbReference type="InterPro" id="IPR037291">
    <property type="entry name" value="DUF4139"/>
</dbReference>
<evidence type="ECO:0008006" key="10">
    <source>
        <dbReference type="Google" id="ProtNLM"/>
    </source>
</evidence>
<organism evidence="4 7">
    <name type="scientific">Candidatus Infernicultor aquiphilus</name>
    <dbReference type="NCBI Taxonomy" id="1805029"/>
    <lineage>
        <taxon>Bacteria</taxon>
        <taxon>Pseudomonadati</taxon>
        <taxon>Atribacterota</taxon>
        <taxon>Candidatus Phoenicimicrobiia</taxon>
        <taxon>Candidatus Pheonicimicrobiales</taxon>
        <taxon>Candidatus Phoenicimicrobiaceae</taxon>
        <taxon>Candidatus Infernicultor</taxon>
    </lineage>
</organism>
<dbReference type="PANTHER" id="PTHR31005">
    <property type="entry name" value="DUF4139 DOMAIN-CONTAINING PROTEIN"/>
    <property type="match status" value="1"/>
</dbReference>
<dbReference type="EMBL" id="PFTV01000123">
    <property type="protein sequence ID" value="PJB56470.1"/>
    <property type="molecule type" value="Genomic_DNA"/>
</dbReference>